<keyword evidence="1" id="KW-0378">Hydrolase</keyword>
<dbReference type="GO" id="GO:0006508">
    <property type="term" value="P:proteolysis"/>
    <property type="evidence" value="ECO:0007669"/>
    <property type="project" value="UniProtKB-KW"/>
</dbReference>
<gene>
    <name evidence="4" type="ORF">HS088_TW06G00636</name>
</gene>
<feature type="domain" description="AAA-type ATPase N-terminal" evidence="3">
    <location>
        <begin position="43"/>
        <end position="135"/>
    </location>
</feature>
<keyword evidence="5" id="KW-1185">Reference proteome</keyword>
<feature type="compositionally biased region" description="Basic residues" evidence="2">
    <location>
        <begin position="267"/>
        <end position="280"/>
    </location>
</feature>
<proteinExistence type="predicted"/>
<sequence>MFFSVSDMPSTPSVLSAYTSVAALLMLVRTVFNEVQTMISKFLPQKLRENLLLRLGEIFGSLCSQMTVLISEYNGLSVNEIYQASETYLSSRITPSINELKVFKAQREKNISVTINKGEKVFDIFEGIQLVWEFVSTETQKSHFDYDNYSHTSETTENRSFRLSFNKRYKEVVLRAYLPYVVERSKAIKEENKALKLYSLGSLSGDYDAELMKYENVDIALKGVTAFIERKKLMKCNENTAEERKDVVVEQEKESEGFQGKCDSKVRKNQRKMAKKGKEG</sequence>
<protein>
    <submittedName>
        <fullName evidence="4">26S protease regulatory subunit 6A</fullName>
    </submittedName>
</protein>
<reference evidence="4 5" key="1">
    <citation type="journal article" date="2020" name="Nat. Commun.">
        <title>Genome of Tripterygium wilfordii and identification of cytochrome P450 involved in triptolide biosynthesis.</title>
        <authorList>
            <person name="Tu L."/>
            <person name="Su P."/>
            <person name="Zhang Z."/>
            <person name="Gao L."/>
            <person name="Wang J."/>
            <person name="Hu T."/>
            <person name="Zhou J."/>
            <person name="Zhang Y."/>
            <person name="Zhao Y."/>
            <person name="Liu Y."/>
            <person name="Song Y."/>
            <person name="Tong Y."/>
            <person name="Lu Y."/>
            <person name="Yang J."/>
            <person name="Xu C."/>
            <person name="Jia M."/>
            <person name="Peters R.J."/>
            <person name="Huang L."/>
            <person name="Gao W."/>
        </authorList>
    </citation>
    <scope>NUCLEOTIDE SEQUENCE [LARGE SCALE GENOMIC DNA]</scope>
    <source>
        <strain evidence="5">cv. XIE 37</strain>
        <tissue evidence="4">Leaf</tissue>
    </source>
</reference>
<dbReference type="AlphaFoldDB" id="A0A7J7DJC6"/>
<dbReference type="InterPro" id="IPR025753">
    <property type="entry name" value="AAA_N_dom"/>
</dbReference>
<dbReference type="Pfam" id="PF14363">
    <property type="entry name" value="AAA_assoc"/>
    <property type="match status" value="1"/>
</dbReference>
<comment type="caution">
    <text evidence="4">The sequence shown here is derived from an EMBL/GenBank/DDBJ whole genome shotgun (WGS) entry which is preliminary data.</text>
</comment>
<dbReference type="GO" id="GO:0008233">
    <property type="term" value="F:peptidase activity"/>
    <property type="evidence" value="ECO:0007669"/>
    <property type="project" value="UniProtKB-KW"/>
</dbReference>
<dbReference type="InParanoid" id="A0A7J7DJC6"/>
<evidence type="ECO:0000259" key="3">
    <source>
        <dbReference type="Pfam" id="PF14363"/>
    </source>
</evidence>
<evidence type="ECO:0000256" key="2">
    <source>
        <dbReference type="SAM" id="MobiDB-lite"/>
    </source>
</evidence>
<organism evidence="4 5">
    <name type="scientific">Tripterygium wilfordii</name>
    <name type="common">Thunder God vine</name>
    <dbReference type="NCBI Taxonomy" id="458696"/>
    <lineage>
        <taxon>Eukaryota</taxon>
        <taxon>Viridiplantae</taxon>
        <taxon>Streptophyta</taxon>
        <taxon>Embryophyta</taxon>
        <taxon>Tracheophyta</taxon>
        <taxon>Spermatophyta</taxon>
        <taxon>Magnoliopsida</taxon>
        <taxon>eudicotyledons</taxon>
        <taxon>Gunneridae</taxon>
        <taxon>Pentapetalae</taxon>
        <taxon>rosids</taxon>
        <taxon>fabids</taxon>
        <taxon>Celastrales</taxon>
        <taxon>Celastraceae</taxon>
        <taxon>Tripterygium</taxon>
    </lineage>
</organism>
<dbReference type="EMBL" id="JAAARO010000006">
    <property type="protein sequence ID" value="KAF5746465.1"/>
    <property type="molecule type" value="Genomic_DNA"/>
</dbReference>
<feature type="compositionally biased region" description="Basic and acidic residues" evidence="2">
    <location>
        <begin position="241"/>
        <end position="266"/>
    </location>
</feature>
<evidence type="ECO:0000313" key="4">
    <source>
        <dbReference type="EMBL" id="KAF5746465.1"/>
    </source>
</evidence>
<accession>A0A7J7DJC6</accession>
<evidence type="ECO:0000313" key="5">
    <source>
        <dbReference type="Proteomes" id="UP000593562"/>
    </source>
</evidence>
<name>A0A7J7DJC6_TRIWF</name>
<feature type="region of interest" description="Disordered" evidence="2">
    <location>
        <begin position="241"/>
        <end position="280"/>
    </location>
</feature>
<dbReference type="PANTHER" id="PTHR23070">
    <property type="entry name" value="BCS1 AAA-TYPE ATPASE"/>
    <property type="match status" value="1"/>
</dbReference>
<dbReference type="InterPro" id="IPR050747">
    <property type="entry name" value="Mitochondrial_chaperone_BCS1"/>
</dbReference>
<dbReference type="Proteomes" id="UP000593562">
    <property type="component" value="Unassembled WGS sequence"/>
</dbReference>
<keyword evidence="4" id="KW-0645">Protease</keyword>
<evidence type="ECO:0000256" key="1">
    <source>
        <dbReference type="ARBA" id="ARBA00022801"/>
    </source>
</evidence>